<feature type="region of interest" description="Disordered" evidence="1">
    <location>
        <begin position="723"/>
        <end position="742"/>
    </location>
</feature>
<proteinExistence type="predicted"/>
<feature type="compositionally biased region" description="Basic residues" evidence="1">
    <location>
        <begin position="991"/>
        <end position="1001"/>
    </location>
</feature>
<keyword evidence="3" id="KW-1185">Reference proteome</keyword>
<comment type="caution">
    <text evidence="2">The sequence shown here is derived from an EMBL/GenBank/DDBJ whole genome shotgun (WGS) entry which is preliminary data.</text>
</comment>
<feature type="compositionally biased region" description="Pro residues" evidence="1">
    <location>
        <begin position="518"/>
        <end position="532"/>
    </location>
</feature>
<dbReference type="EMBL" id="MBFS01000161">
    <property type="protein sequence ID" value="PVV04106.1"/>
    <property type="molecule type" value="Genomic_DNA"/>
</dbReference>
<feature type="region of interest" description="Disordered" evidence="1">
    <location>
        <begin position="1794"/>
        <end position="1886"/>
    </location>
</feature>
<feature type="compositionally biased region" description="Low complexity" evidence="1">
    <location>
        <begin position="797"/>
        <end position="810"/>
    </location>
</feature>
<feature type="compositionally biased region" description="Polar residues" evidence="1">
    <location>
        <begin position="46"/>
        <end position="77"/>
    </location>
</feature>
<dbReference type="Gene3D" id="1.25.40.20">
    <property type="entry name" value="Ankyrin repeat-containing domain"/>
    <property type="match status" value="1"/>
</dbReference>
<feature type="compositionally biased region" description="Low complexity" evidence="1">
    <location>
        <begin position="1694"/>
        <end position="1711"/>
    </location>
</feature>
<feature type="compositionally biased region" description="Polar residues" evidence="1">
    <location>
        <begin position="488"/>
        <end position="509"/>
    </location>
</feature>
<feature type="region of interest" description="Disordered" evidence="1">
    <location>
        <begin position="1929"/>
        <end position="1953"/>
    </location>
</feature>
<feature type="compositionally biased region" description="Low complexity" evidence="1">
    <location>
        <begin position="727"/>
        <end position="742"/>
    </location>
</feature>
<sequence length="2062" mass="225450">MFLRKKSQGKNSKTKDKDSPALSENDNSALSPNPKQKSPSIKAKQDNQNVKQTLSSPQGPSSPARSSPLKSPQNTQKPLLDTKDTQPQLSSPSSQSPSSASQPSYVDSKLYNEWFISIIYGDLENVKYMLSQVQNVLFFKRWEETPYHEALIGIASEALGSDTSMMDGLQVAIIVYKNSHADWRLGRGISNDGFPLTSSQMEQIVSIREEILELILDAVQPIHLTENKFGNYKNTSLHLAAFFNDINLTSRMLAKGALPSAQNLLGFSPIMITTDLNVQTLLVHHQRFLEYEKNSLNPQSGTQQDRLLQSYNNSDPTDNYLSQNALSNFESQDPGFIQNLGGSDNYSYSKESTSAYQSSSSRRLSTIQEEREEDLISFGSERKSINYSLIFGDSVSSFIGVPVEENETIRSSRLRKIRPNLSIDNINKMFSNKSPNPLSPESKSDVSPIPQPKSDLIPEKSIKETNEPKKATAIPKKSAVPSDAVQEETLNNVSSPTQSLKAPNLSNIDDPSARPPALSSPPPISSSMPPPSLTVTNDSKNDVISDNSWNSNSFKIEINSKNVKDVDVEQIFMESDSQNGSILFLDSVEAIPESTPQKTEFSLQANKVSLSSSVIPKTITNSGILNQKSSGLRSKVELSSDSKSSEIDVETSKEAPAETPEPKLRLINDILKQSSSVFAQPQSSPTFFLSAKEKSISSSDSMSIPQRSSSDLSEIVASLESNLSKAQPSMQRSSQSSSPFSPELYNVIMGISTSNPGKKPDNSSGSSLDFPTVRKSHSVIETRSSEISSRKSKTLKTTKTDSISLSSSKSEGSFERLLDIESITTPKTEQKDLNPDITPGETQREMHELNDMYSELDDSLESKVVDSEVASPAIIPTSETTHKSPENKLPKETYSQTLPILEEQSKDSAKITPSSRDLLVKRKHSESNKSAKTSLGFSREFVESVEFLPSRSRLMNEHSVEPDDIYGEIIDLSANESLERDEASSCDSAGPKRRLSKKKKKSKEVRKSEELFRNELLIKSNQYLYKYQKYVKDRKLEQAGFLGSESSEEGEEEVDQSFISHISKLGIKLGGKGKRSLSYSDPRSLLSQTVSSPNFGRTSERSFISEYRNRGHSRFSVPLNMSLKNSLFADTSEQSEGTTNQKDKINKSLFINVAPMQKARRNFSFPDTSSSIYNVLCPDIPLKDKGNFSSAFDIISHIGSESKSSSGSQFDISNLPHLKSDYLKNSSSGLQLPSALPSEIIRPPFAYIKTSSPKSVSGLDLGPSIPFLDSSKNSSPKSGFIDQLEIQHPRLDIYSPIPVESSSKEIAITQQASSENTPLSLGNSPIPIQLSMPVFKCKPRNKQGKSSKPAESAPVSSVQPKKTPTTNRNIVGDEGGVASGPKQIEANMSLEKVSTPLCLSKKIDYSADSKKPIKMFQAKLVSKVKADSVINSSIEKISKSLESNKAERAINKNNILEKIHGSGIVKNRAEIFRDASSGNLPEMKKSNSMQSNLSEGNGMARKESYRTIELSKDKRANSKAEIDVVDSDFTTEPFTDISFGPQGQLLPESSALHPGSSGMVNDLVKWYQELAIIPANTSDPELVRDNIALVGSKSMSNLVDPNQDLLKRQNSNLNQTESDYASSMRQGCDYTSSESHGVSSGNAALSGIVAAEEAGTNRGGAIDPFISNPSLKHKGSINSTGSKIGDISGGGSSGAYDSSSMSSYPSSKRVSQPSLRSKTKDLDPLSYKRQVLPFPRHMPPKKTTTTQPALDSGNIAFPEQLHPDPENLKKFPFLAASPPWGEKPGSVNVPPILDPKSEVSHASQAVSATTAESVKNTGESNVRKLTNNNKDSLESGSIAPSAPHIESFPQSKSPPVFISGQGAQGPRSAGVAIPSSIKTSSTPVPILTNQTSLDTTKEMDSPAPYDIFDFDNQAVPIFKNFDSSKINPADFNRSNIQPKNVSHPDHAESSSHQLNIDTSKSFEAFHDSDINTDLNSTEFVSATDRSHSSKLLSSNTSLSDNDYPNAINSTELVTFNRLNELYVSYAASKAMLMKESSIPTPTMYKNSYNSFESEKDELLRFC</sequence>
<feature type="compositionally biased region" description="Basic and acidic residues" evidence="1">
    <location>
        <begin position="456"/>
        <end position="470"/>
    </location>
</feature>
<protein>
    <submittedName>
        <fullName evidence="2">Uncharacterized protein</fullName>
    </submittedName>
</protein>
<dbReference type="InterPro" id="IPR036770">
    <property type="entry name" value="Ankyrin_rpt-contain_sf"/>
</dbReference>
<gene>
    <name evidence="2" type="ORF">BB560_001396</name>
</gene>
<feature type="region of interest" description="Disordered" evidence="1">
    <location>
        <begin position="980"/>
        <end position="1001"/>
    </location>
</feature>
<feature type="region of interest" description="Disordered" evidence="1">
    <location>
        <begin position="1658"/>
        <end position="1764"/>
    </location>
</feature>
<dbReference type="Proteomes" id="UP000245609">
    <property type="component" value="Unassembled WGS sequence"/>
</dbReference>
<feature type="compositionally biased region" description="Polar residues" evidence="1">
    <location>
        <begin position="1800"/>
        <end position="1830"/>
    </location>
</feature>
<feature type="compositionally biased region" description="Polar residues" evidence="1">
    <location>
        <begin position="533"/>
        <end position="548"/>
    </location>
</feature>
<feature type="region of interest" description="Disordered" evidence="1">
    <location>
        <begin position="635"/>
        <end position="663"/>
    </location>
</feature>
<feature type="region of interest" description="Disordered" evidence="1">
    <location>
        <begin position="1"/>
        <end position="104"/>
    </location>
</feature>
<name>A0A2T9ZHM2_9FUNG</name>
<reference evidence="2 3" key="1">
    <citation type="journal article" date="2018" name="MBio">
        <title>Comparative Genomics Reveals the Core Gene Toolbox for the Fungus-Insect Symbiosis.</title>
        <authorList>
            <person name="Wang Y."/>
            <person name="Stata M."/>
            <person name="Wang W."/>
            <person name="Stajich J.E."/>
            <person name="White M.M."/>
            <person name="Moncalvo J.M."/>
        </authorList>
    </citation>
    <scope>NUCLEOTIDE SEQUENCE [LARGE SCALE GENOMIC DNA]</scope>
    <source>
        <strain evidence="2 3">SC-DP-2</strain>
    </source>
</reference>
<evidence type="ECO:0000256" key="1">
    <source>
        <dbReference type="SAM" id="MobiDB-lite"/>
    </source>
</evidence>
<dbReference type="SUPFAM" id="SSF48403">
    <property type="entry name" value="Ankyrin repeat"/>
    <property type="match status" value="1"/>
</dbReference>
<feature type="compositionally biased region" description="Polar residues" evidence="1">
    <location>
        <begin position="1486"/>
        <end position="1495"/>
    </location>
</feature>
<feature type="region of interest" description="Disordered" evidence="1">
    <location>
        <begin position="898"/>
        <end position="933"/>
    </location>
</feature>
<dbReference type="STRING" id="133381.A0A2T9ZHM2"/>
<feature type="region of interest" description="Disordered" evidence="1">
    <location>
        <begin position="426"/>
        <end position="548"/>
    </location>
</feature>
<feature type="compositionally biased region" description="Polar residues" evidence="1">
    <location>
        <begin position="1929"/>
        <end position="1940"/>
    </location>
</feature>
<feature type="compositionally biased region" description="Polar residues" evidence="1">
    <location>
        <begin position="426"/>
        <end position="441"/>
    </location>
</feature>
<feature type="compositionally biased region" description="Polar residues" evidence="1">
    <location>
        <begin position="1354"/>
        <end position="1369"/>
    </location>
</feature>
<feature type="compositionally biased region" description="Basic and acidic residues" evidence="1">
    <location>
        <begin position="880"/>
        <end position="890"/>
    </location>
</feature>
<feature type="region of interest" description="Disordered" evidence="1">
    <location>
        <begin position="871"/>
        <end position="890"/>
    </location>
</feature>
<accession>A0A2T9ZHM2</accession>
<organism evidence="2 3">
    <name type="scientific">Smittium megazygosporum</name>
    <dbReference type="NCBI Taxonomy" id="133381"/>
    <lineage>
        <taxon>Eukaryota</taxon>
        <taxon>Fungi</taxon>
        <taxon>Fungi incertae sedis</taxon>
        <taxon>Zoopagomycota</taxon>
        <taxon>Kickxellomycotina</taxon>
        <taxon>Harpellomycetes</taxon>
        <taxon>Harpellales</taxon>
        <taxon>Legeriomycetaceae</taxon>
        <taxon>Smittium</taxon>
    </lineage>
</organism>
<feature type="compositionally biased region" description="Polar residues" evidence="1">
    <location>
        <begin position="751"/>
        <end position="769"/>
    </location>
</feature>
<feature type="compositionally biased region" description="Polar residues" evidence="1">
    <location>
        <begin position="22"/>
        <end position="39"/>
    </location>
</feature>
<feature type="compositionally biased region" description="Polar residues" evidence="1">
    <location>
        <begin position="1876"/>
        <end position="1886"/>
    </location>
</feature>
<evidence type="ECO:0000313" key="3">
    <source>
        <dbReference type="Proteomes" id="UP000245609"/>
    </source>
</evidence>
<feature type="region of interest" description="Disordered" evidence="1">
    <location>
        <begin position="1478"/>
        <end position="1500"/>
    </location>
</feature>
<dbReference type="OrthoDB" id="2123378at2759"/>
<feature type="region of interest" description="Disordered" evidence="1">
    <location>
        <begin position="1338"/>
        <end position="1377"/>
    </location>
</feature>
<feature type="compositionally biased region" description="Low complexity" evidence="1">
    <location>
        <begin position="86"/>
        <end position="104"/>
    </location>
</feature>
<feature type="region of interest" description="Disordered" evidence="1">
    <location>
        <begin position="348"/>
        <end position="367"/>
    </location>
</feature>
<feature type="compositionally biased region" description="Polar residues" evidence="1">
    <location>
        <begin position="1308"/>
        <end position="1323"/>
    </location>
</feature>
<feature type="region of interest" description="Disordered" evidence="1">
    <location>
        <begin position="751"/>
        <end position="841"/>
    </location>
</feature>
<feature type="region of interest" description="Disordered" evidence="1">
    <location>
        <begin position="1306"/>
        <end position="1325"/>
    </location>
</feature>
<evidence type="ECO:0000313" key="2">
    <source>
        <dbReference type="EMBL" id="PVV04106.1"/>
    </source>
</evidence>